<dbReference type="InterPro" id="IPR036779">
    <property type="entry name" value="LysM_dom_sf"/>
</dbReference>
<evidence type="ECO:0000259" key="3">
    <source>
        <dbReference type="PROSITE" id="PS51782"/>
    </source>
</evidence>
<feature type="compositionally biased region" description="Low complexity" evidence="1">
    <location>
        <begin position="105"/>
        <end position="128"/>
    </location>
</feature>
<dbReference type="RefSeq" id="WP_347985578.1">
    <property type="nucleotide sequence ID" value="NZ_JBCNVT010000001.1"/>
</dbReference>
<dbReference type="PROSITE" id="PS51782">
    <property type="entry name" value="LYSM"/>
    <property type="match status" value="1"/>
</dbReference>
<dbReference type="SMART" id="SM00257">
    <property type="entry name" value="LysM"/>
    <property type="match status" value="1"/>
</dbReference>
<reference evidence="4 5" key="1">
    <citation type="submission" date="2024-04" db="EMBL/GenBank/DDBJ databases">
        <title>Limosilactobacillus allomucosae sp. nov., a novel species isolated from wild boar faecal samples as potential probiotics for domestic pigs.</title>
        <authorList>
            <person name="Chen B."/>
        </authorList>
    </citation>
    <scope>NUCLEOTIDE SEQUENCE [LARGE SCALE GENOMIC DNA]</scope>
    <source>
        <strain evidence="4 5">WILCCON 0055</strain>
    </source>
</reference>
<keyword evidence="5" id="KW-1185">Reference proteome</keyword>
<dbReference type="Proteomes" id="UP001456307">
    <property type="component" value="Unassembled WGS sequence"/>
</dbReference>
<dbReference type="SUPFAM" id="SSF54106">
    <property type="entry name" value="LysM domain"/>
    <property type="match status" value="1"/>
</dbReference>
<dbReference type="InterPro" id="IPR018392">
    <property type="entry name" value="LysM"/>
</dbReference>
<dbReference type="Pfam" id="PF01476">
    <property type="entry name" value="LysM"/>
    <property type="match status" value="1"/>
</dbReference>
<evidence type="ECO:0000256" key="1">
    <source>
        <dbReference type="SAM" id="MobiDB-lite"/>
    </source>
</evidence>
<evidence type="ECO:0000256" key="2">
    <source>
        <dbReference type="SAM" id="SignalP"/>
    </source>
</evidence>
<organism evidence="4 5">
    <name type="scientific">Limosilactobacillus allomucosae</name>
    <dbReference type="NCBI Taxonomy" id="3142938"/>
    <lineage>
        <taxon>Bacteria</taxon>
        <taxon>Bacillati</taxon>
        <taxon>Bacillota</taxon>
        <taxon>Bacilli</taxon>
        <taxon>Lactobacillales</taxon>
        <taxon>Lactobacillaceae</taxon>
        <taxon>Limosilactobacillus</taxon>
    </lineage>
</organism>
<keyword evidence="2" id="KW-0732">Signal</keyword>
<feature type="region of interest" description="Disordered" evidence="1">
    <location>
        <begin position="91"/>
        <end position="128"/>
    </location>
</feature>
<dbReference type="EMBL" id="JBCNVT010000001">
    <property type="protein sequence ID" value="MEO5286625.1"/>
    <property type="molecule type" value="Genomic_DNA"/>
</dbReference>
<dbReference type="Gene3D" id="3.10.350.10">
    <property type="entry name" value="LysM domain"/>
    <property type="match status" value="1"/>
</dbReference>
<feature type="signal peptide" evidence="2">
    <location>
        <begin position="1"/>
        <end position="31"/>
    </location>
</feature>
<sequence length="282" mass="28593">MKISKKAVKISAAVAGAVALGTVGTAITANADTVYTVQSGDTLSGISAKLGHNLDFVDQLASKNNIANKNLIYIGQKLVISDNGEVSSATSEQAATLPSATAENTATAQDSTAQSADSAAQSTAADTSAEQAASDAAAAQVASDAAASQAAASQAAASQAAASQAAAAQAQAAQQQSAQVQATTYSANTYSTNTTTTATTTSYTSTVSGDEAAAKAWIANKESGGSYTAQNGQYYGKYQLSSSYLNGDYSAENQEKVADSYVASRYGSWTAAQQFWQTHGWY</sequence>
<feature type="domain" description="LysM" evidence="3">
    <location>
        <begin position="33"/>
        <end position="80"/>
    </location>
</feature>
<dbReference type="CDD" id="cd00118">
    <property type="entry name" value="LysM"/>
    <property type="match status" value="1"/>
</dbReference>
<name>A0ABV0I7G2_9LACO</name>
<comment type="caution">
    <text evidence="4">The sequence shown here is derived from an EMBL/GenBank/DDBJ whole genome shotgun (WGS) entry which is preliminary data.</text>
</comment>
<accession>A0ABV0I7G2</accession>
<protein>
    <submittedName>
        <fullName evidence="4">LysM domain-containing protein</fullName>
    </submittedName>
</protein>
<evidence type="ECO:0000313" key="4">
    <source>
        <dbReference type="EMBL" id="MEO5286625.1"/>
    </source>
</evidence>
<feature type="chain" id="PRO_5045727924" evidence="2">
    <location>
        <begin position="32"/>
        <end position="282"/>
    </location>
</feature>
<proteinExistence type="predicted"/>
<evidence type="ECO:0000313" key="5">
    <source>
        <dbReference type="Proteomes" id="UP001456307"/>
    </source>
</evidence>
<gene>
    <name evidence="4" type="ORF">AAVZ08_08540</name>
</gene>
<feature type="compositionally biased region" description="Polar residues" evidence="1">
    <location>
        <begin position="91"/>
        <end position="104"/>
    </location>
</feature>